<feature type="transmembrane region" description="Helical" evidence="1">
    <location>
        <begin position="76"/>
        <end position="98"/>
    </location>
</feature>
<evidence type="ECO:0000313" key="3">
    <source>
        <dbReference type="Proteomes" id="UP000253961"/>
    </source>
</evidence>
<dbReference type="Proteomes" id="UP000253961">
    <property type="component" value="Unassembled WGS sequence"/>
</dbReference>
<organism evidence="2 3">
    <name type="scientific">Pedobacter chinensis</name>
    <dbReference type="NCBI Taxonomy" id="2282421"/>
    <lineage>
        <taxon>Bacteria</taxon>
        <taxon>Pseudomonadati</taxon>
        <taxon>Bacteroidota</taxon>
        <taxon>Sphingobacteriia</taxon>
        <taxon>Sphingobacteriales</taxon>
        <taxon>Sphingobacteriaceae</taxon>
        <taxon>Pedobacter</taxon>
    </lineage>
</organism>
<name>A0A369Q2E5_9SPHI</name>
<dbReference type="RefSeq" id="WP_115402587.1">
    <property type="nucleotide sequence ID" value="NZ_QPKV01000003.1"/>
</dbReference>
<dbReference type="Pfam" id="PF10825">
    <property type="entry name" value="DUF2752"/>
    <property type="match status" value="1"/>
</dbReference>
<keyword evidence="3" id="KW-1185">Reference proteome</keyword>
<dbReference type="InterPro" id="IPR021215">
    <property type="entry name" value="DUF2752"/>
</dbReference>
<feature type="transmembrane region" description="Helical" evidence="1">
    <location>
        <begin position="52"/>
        <end position="70"/>
    </location>
</feature>
<dbReference type="AlphaFoldDB" id="A0A369Q2E5"/>
<protein>
    <submittedName>
        <fullName evidence="2">DUF2752 domain-containing protein</fullName>
    </submittedName>
</protein>
<keyword evidence="1" id="KW-0472">Membrane</keyword>
<keyword evidence="1" id="KW-0812">Transmembrane</keyword>
<evidence type="ECO:0000256" key="1">
    <source>
        <dbReference type="SAM" id="Phobius"/>
    </source>
</evidence>
<reference evidence="2 3" key="1">
    <citation type="submission" date="2018-07" db="EMBL/GenBank/DDBJ databases">
        <title>Pedobacter sp. nov., isolated from soil.</title>
        <authorList>
            <person name="Zhou L.Y."/>
            <person name="Du Z.J."/>
        </authorList>
    </citation>
    <scope>NUCLEOTIDE SEQUENCE [LARGE SCALE GENOMIC DNA]</scope>
    <source>
        <strain evidence="2 3">JDX94</strain>
    </source>
</reference>
<dbReference type="EMBL" id="QPKV01000003">
    <property type="protein sequence ID" value="RDC57417.1"/>
    <property type="molecule type" value="Genomic_DNA"/>
</dbReference>
<dbReference type="OrthoDB" id="9815897at2"/>
<comment type="caution">
    <text evidence="2">The sequence shown here is derived from an EMBL/GenBank/DDBJ whole genome shotgun (WGS) entry which is preliminary data.</text>
</comment>
<accession>A0A369Q2E5</accession>
<keyword evidence="1" id="KW-1133">Transmembrane helix</keyword>
<sequence>MAQQQPSFLEWLSHHLFACPFKTYFGFDCPGCGLQRSIVALLKGDVIDSIKLYPATIPLVLIMVFTLIHLKFDLKFGAFAIKVAFLGIAVIILINYIYKIYNHQLIA</sequence>
<evidence type="ECO:0000313" key="2">
    <source>
        <dbReference type="EMBL" id="RDC57417.1"/>
    </source>
</evidence>
<gene>
    <name evidence="2" type="ORF">DU508_09690</name>
</gene>
<proteinExistence type="predicted"/>